<sequence length="471" mass="50428">MLFIPELSLLIGSLILFGVSLGEGKEKWAHIVVLTLSVVTSLLCLATLGQKGTLFFEAYQIDLFSQLFKLAIAVGMMVVVIIGSQLKGVSVKVKPEYYLFMVLSTLGLMMLVSCVELLSLFVALELSSYALYLMVPMRDDQGGLKIQMEAAIKYVLFGVVATGTMLYGMSYIYGLTGTTYMSGIVPKMHDLAGNPTAMLAIALFMSGFFYKLAVFPFHFWVPDVYQGASNATTAFIASVPKLGAAAILIRITTLVAPDAGESVVMLLMVCAVCSMFYGNLSALVQTDVKRLLGFSGISHAGFVLLGLVTLDTVGFATSMYYISGYLFMNLACFLVICKVSRNGENVSVDDLSGLYSRAPLLALTLLVGMMALAGIPPFVGFMGKFMLLTGALKAGHLTLVILAALNTAIAIYYYLSVVRVAFTKAPEGRPDVPVDALTRVVSIALIVIIIVMGVVPKPILALATSAVKSIL</sequence>
<dbReference type="InterPro" id="IPR010096">
    <property type="entry name" value="NADH-Q_OxRdtase_suN/2"/>
</dbReference>
<feature type="transmembrane region" description="Helical" evidence="5">
    <location>
        <begin position="196"/>
        <end position="221"/>
    </location>
</feature>
<feature type="transmembrane region" description="Helical" evidence="5">
    <location>
        <begin position="32"/>
        <end position="55"/>
    </location>
</feature>
<comment type="caution">
    <text evidence="8">The sequence shown here is derived from an EMBL/GenBank/DDBJ whole genome shotgun (WGS) entry which is preliminary data.</text>
</comment>
<feature type="transmembrane region" description="Helical" evidence="5">
    <location>
        <begin position="67"/>
        <end position="86"/>
    </location>
</feature>
<evidence type="ECO:0000256" key="5">
    <source>
        <dbReference type="HAMAP-Rule" id="MF_00445"/>
    </source>
</evidence>
<evidence type="ECO:0000259" key="7">
    <source>
        <dbReference type="Pfam" id="PF00361"/>
    </source>
</evidence>
<dbReference type="EC" id="7.1.1.-" evidence="5"/>
<dbReference type="GO" id="GO:0008137">
    <property type="term" value="F:NADH dehydrogenase (ubiquinone) activity"/>
    <property type="evidence" value="ECO:0007669"/>
    <property type="project" value="InterPro"/>
</dbReference>
<keyword evidence="4 5" id="KW-0472">Membrane</keyword>
<evidence type="ECO:0000256" key="4">
    <source>
        <dbReference type="ARBA" id="ARBA00023136"/>
    </source>
</evidence>
<proteinExistence type="inferred from homology"/>
<dbReference type="HAMAP" id="MF_00445">
    <property type="entry name" value="NDH1_NuoN_1"/>
    <property type="match status" value="1"/>
</dbReference>
<dbReference type="GO" id="GO:0050136">
    <property type="term" value="F:NADH dehydrogenase (quinone) (non-electrogenic) activity"/>
    <property type="evidence" value="ECO:0007669"/>
    <property type="project" value="UniProtKB-UniRule"/>
</dbReference>
<dbReference type="GO" id="GO:0042773">
    <property type="term" value="P:ATP synthesis coupled electron transport"/>
    <property type="evidence" value="ECO:0007669"/>
    <property type="project" value="InterPro"/>
</dbReference>
<evidence type="ECO:0000256" key="3">
    <source>
        <dbReference type="ARBA" id="ARBA00022989"/>
    </source>
</evidence>
<dbReference type="GO" id="GO:0048038">
    <property type="term" value="F:quinone binding"/>
    <property type="evidence" value="ECO:0007669"/>
    <property type="project" value="UniProtKB-KW"/>
</dbReference>
<feature type="transmembrane region" description="Helical" evidence="5">
    <location>
        <begin position="263"/>
        <end position="284"/>
    </location>
</feature>
<name>A0A8J6NEA3_9BACT</name>
<comment type="subcellular location">
    <subcellularLocation>
        <location evidence="5">Cell membrane</location>
        <topology evidence="5">Multi-pass membrane protein</topology>
    </subcellularLocation>
    <subcellularLocation>
        <location evidence="1">Endomembrane system</location>
        <topology evidence="1">Multi-pass membrane protein</topology>
    </subcellularLocation>
    <subcellularLocation>
        <location evidence="6">Membrane</location>
        <topology evidence="6">Multi-pass membrane protein</topology>
    </subcellularLocation>
</comment>
<evidence type="ECO:0000256" key="2">
    <source>
        <dbReference type="ARBA" id="ARBA00022692"/>
    </source>
</evidence>
<keyword evidence="2 5" id="KW-0812">Transmembrane</keyword>
<dbReference type="EMBL" id="JACNJZ010000114">
    <property type="protein sequence ID" value="MBC8317907.1"/>
    <property type="molecule type" value="Genomic_DNA"/>
</dbReference>
<organism evidence="8 9">
    <name type="scientific">Candidatus Desulfobia pelagia</name>
    <dbReference type="NCBI Taxonomy" id="2841692"/>
    <lineage>
        <taxon>Bacteria</taxon>
        <taxon>Pseudomonadati</taxon>
        <taxon>Thermodesulfobacteriota</taxon>
        <taxon>Desulfobulbia</taxon>
        <taxon>Desulfobulbales</taxon>
        <taxon>Desulfobulbaceae</taxon>
        <taxon>Candidatus Desulfobia</taxon>
    </lineage>
</organism>
<dbReference type="InterPro" id="IPR001750">
    <property type="entry name" value="ND/Mrp_TM"/>
</dbReference>
<keyword evidence="5" id="KW-1003">Cell membrane</keyword>
<evidence type="ECO:0000313" key="8">
    <source>
        <dbReference type="EMBL" id="MBC8317907.1"/>
    </source>
</evidence>
<comment type="function">
    <text evidence="5">NDH-1 shuttles electrons from NADH, via FMN and iron-sulfur (Fe-S) centers, to quinones in the respiratory chain. The immediate electron acceptor for the enzyme in this species is believed to be ubiquinone. Couples the redox reaction to proton translocation (for every two electrons transferred, four hydrogen ions are translocated across the cytoplasmic membrane), and thus conserves the redox energy in a proton gradient.</text>
</comment>
<keyword evidence="5" id="KW-0830">Ubiquinone</keyword>
<reference evidence="8 9" key="1">
    <citation type="submission" date="2020-08" db="EMBL/GenBank/DDBJ databases">
        <title>Bridging the membrane lipid divide: bacteria of the FCB group superphylum have the potential to synthesize archaeal ether lipids.</title>
        <authorList>
            <person name="Villanueva L."/>
            <person name="Von Meijenfeldt F.A.B."/>
            <person name="Westbye A.B."/>
            <person name="Yadav S."/>
            <person name="Hopmans E.C."/>
            <person name="Dutilh B.E."/>
            <person name="Sinninghe Damste J.S."/>
        </authorList>
    </citation>
    <scope>NUCLEOTIDE SEQUENCE [LARGE SCALE GENOMIC DNA]</scope>
    <source>
        <strain evidence="8">NIOZ-UU47</strain>
    </source>
</reference>
<evidence type="ECO:0000313" key="9">
    <source>
        <dbReference type="Proteomes" id="UP000614424"/>
    </source>
</evidence>
<dbReference type="Pfam" id="PF00361">
    <property type="entry name" value="Proton_antipo_M"/>
    <property type="match status" value="1"/>
</dbReference>
<feature type="transmembrane region" description="Helical" evidence="5">
    <location>
        <begin position="233"/>
        <end position="251"/>
    </location>
</feature>
<feature type="domain" description="NADH:quinone oxidoreductase/Mrp antiporter transmembrane" evidence="7">
    <location>
        <begin position="116"/>
        <end position="409"/>
    </location>
</feature>
<feature type="transmembrane region" description="Helical" evidence="5">
    <location>
        <begin position="436"/>
        <end position="455"/>
    </location>
</feature>
<dbReference type="GO" id="GO:0005886">
    <property type="term" value="C:plasma membrane"/>
    <property type="evidence" value="ECO:0007669"/>
    <property type="project" value="UniProtKB-SubCell"/>
</dbReference>
<keyword evidence="3 5" id="KW-1133">Transmembrane helix</keyword>
<keyword evidence="5" id="KW-0813">Transport</keyword>
<feature type="transmembrane region" description="Helical" evidence="5">
    <location>
        <begin position="394"/>
        <end position="415"/>
    </location>
</feature>
<feature type="transmembrane region" description="Helical" evidence="5">
    <location>
        <begin position="291"/>
        <end position="308"/>
    </location>
</feature>
<comment type="catalytic activity">
    <reaction evidence="5">
        <text>a quinone + NADH + 5 H(+)(in) = a quinol + NAD(+) + 4 H(+)(out)</text>
        <dbReference type="Rhea" id="RHEA:57888"/>
        <dbReference type="ChEBI" id="CHEBI:15378"/>
        <dbReference type="ChEBI" id="CHEBI:24646"/>
        <dbReference type="ChEBI" id="CHEBI:57540"/>
        <dbReference type="ChEBI" id="CHEBI:57945"/>
        <dbReference type="ChEBI" id="CHEBI:132124"/>
    </reaction>
</comment>
<protein>
    <recommendedName>
        <fullName evidence="5">NADH-quinone oxidoreductase subunit N</fullName>
        <ecNumber evidence="5">7.1.1.-</ecNumber>
    </recommendedName>
    <alternativeName>
        <fullName evidence="5">NADH dehydrogenase I subunit N</fullName>
    </alternativeName>
    <alternativeName>
        <fullName evidence="5">NDH-1 subunit N</fullName>
    </alternativeName>
</protein>
<accession>A0A8J6NEA3</accession>
<evidence type="ECO:0000256" key="6">
    <source>
        <dbReference type="RuleBase" id="RU000320"/>
    </source>
</evidence>
<dbReference type="NCBIfam" id="TIGR01770">
    <property type="entry name" value="NDH_I_N"/>
    <property type="match status" value="1"/>
</dbReference>
<feature type="transmembrane region" description="Helical" evidence="5">
    <location>
        <begin position="360"/>
        <end position="382"/>
    </location>
</feature>
<comment type="similarity">
    <text evidence="5">Belongs to the complex I subunit 2 family.</text>
</comment>
<keyword evidence="5" id="KW-0520">NAD</keyword>
<keyword evidence="5" id="KW-0874">Quinone</keyword>
<dbReference type="Proteomes" id="UP000614424">
    <property type="component" value="Unassembled WGS sequence"/>
</dbReference>
<feature type="transmembrane region" description="Helical" evidence="5">
    <location>
        <begin position="106"/>
        <end position="133"/>
    </location>
</feature>
<gene>
    <name evidence="5" type="primary">nuoN</name>
    <name evidence="8" type="ORF">H8E41_08365</name>
</gene>
<evidence type="ECO:0000256" key="1">
    <source>
        <dbReference type="ARBA" id="ARBA00004127"/>
    </source>
</evidence>
<dbReference type="PANTHER" id="PTHR22773">
    <property type="entry name" value="NADH DEHYDROGENASE"/>
    <property type="match status" value="1"/>
</dbReference>
<keyword evidence="5" id="KW-1278">Translocase</keyword>
<dbReference type="GO" id="GO:0012505">
    <property type="term" value="C:endomembrane system"/>
    <property type="evidence" value="ECO:0007669"/>
    <property type="project" value="UniProtKB-SubCell"/>
</dbReference>
<comment type="subunit">
    <text evidence="5">NDH-1 is composed of 14 different subunits. Subunits NuoA, H, J, K, L, M, N constitute the membrane sector of the complex.</text>
</comment>
<feature type="transmembrane region" description="Helical" evidence="5">
    <location>
        <begin position="320"/>
        <end position="339"/>
    </location>
</feature>
<dbReference type="AlphaFoldDB" id="A0A8J6NEA3"/>
<feature type="transmembrane region" description="Helical" evidence="5">
    <location>
        <begin position="154"/>
        <end position="176"/>
    </location>
</feature>